<dbReference type="RefSeq" id="WP_154576307.1">
    <property type="nucleotide sequence ID" value="NZ_VUMO01000006.1"/>
</dbReference>
<evidence type="ECO:0000313" key="4">
    <source>
        <dbReference type="Proteomes" id="UP000461754"/>
    </source>
</evidence>
<dbReference type="SUPFAM" id="SSF54001">
    <property type="entry name" value="Cysteine proteinases"/>
    <property type="match status" value="1"/>
</dbReference>
<evidence type="ECO:0000259" key="2">
    <source>
        <dbReference type="SMART" id="SM00458"/>
    </source>
</evidence>
<dbReference type="AlphaFoldDB" id="A0A7X2T9W5"/>
<feature type="region of interest" description="Disordered" evidence="1">
    <location>
        <begin position="188"/>
        <end position="262"/>
    </location>
</feature>
<sequence>MIENQRVKNYKKWWGIGLLAVLISLVFQWPSFAAASVELNDGRTFVAQIWSSDQRKVLTNQNGTLSFEDNANATNQAWTFIYDDTKNIYSIVSKSNAYVLTVGSDIDGAKVSSAASKQSYGQMWNLFLEDNNMFSLRPSSSLAKVLTIDNNNVLIKTSQKTSQQKFKISILSNEQISALKSISDTSTISSKTDTASDITTTKSETTEKNDANSASTTNNTNKATVEQSSDTTKTTGASSASSEKTDASAVSGNTTSSFNSTTETKKITNVDLGDSFTARIKHKASGKSVAVGDSDNVVLQSVNNYKEQGWQFKKNSDGSYTIYALSNTSKVLDISGASDQNGANIQIYSSNSSNAQKFYIRETSSGSGVYYLQPECSQTRVMDLSGNNTADNANIQLYSNNNSAAQQFIIEKADASGFTTKPVVNKRQQVIDIARSQIGTREGRNNYTKYGVWYGNYVHSSVYQHAAWCAMFVSWCGNQAGLSSDVFYYHAYCPAGVSWYQNKGKWQWKGYVPKMGDIVYYDWNGDRVVDHVGFVESYSNGNITTIEGNYSDQVKRRTINYKSSSIFGYATPNY</sequence>
<feature type="domain" description="Ricin B lectin" evidence="2">
    <location>
        <begin position="275"/>
        <end position="411"/>
    </location>
</feature>
<dbReference type="InterPro" id="IPR038765">
    <property type="entry name" value="Papain-like_cys_pep_sf"/>
</dbReference>
<dbReference type="InterPro" id="IPR035992">
    <property type="entry name" value="Ricin_B-like_lectins"/>
</dbReference>
<proteinExistence type="predicted"/>
<feature type="compositionally biased region" description="Low complexity" evidence="1">
    <location>
        <begin position="211"/>
        <end position="242"/>
    </location>
</feature>
<dbReference type="PROSITE" id="PS50231">
    <property type="entry name" value="RICIN_B_LECTIN"/>
    <property type="match status" value="1"/>
</dbReference>
<dbReference type="CDD" id="cd00161">
    <property type="entry name" value="beta-trefoil_Ricin-like"/>
    <property type="match status" value="1"/>
</dbReference>
<keyword evidence="4" id="KW-1185">Reference proteome</keyword>
<feature type="domain" description="Ricin B lectin" evidence="2">
    <location>
        <begin position="43"/>
        <end position="169"/>
    </location>
</feature>
<reference evidence="3 4" key="1">
    <citation type="submission" date="2019-08" db="EMBL/GenBank/DDBJ databases">
        <title>In-depth cultivation of the pig gut microbiome towards novel bacterial diversity and tailored functional studies.</title>
        <authorList>
            <person name="Wylensek D."/>
            <person name="Hitch T.C.A."/>
            <person name="Clavel T."/>
        </authorList>
    </citation>
    <scope>NUCLEOTIDE SEQUENCE [LARGE SCALE GENOMIC DNA]</scope>
    <source>
        <strain evidence="3 4">RF-744-FAT-4</strain>
    </source>
</reference>
<feature type="compositionally biased region" description="Low complexity" evidence="1">
    <location>
        <begin position="188"/>
        <end position="203"/>
    </location>
</feature>
<dbReference type="Pfam" id="PF05257">
    <property type="entry name" value="CHAP"/>
    <property type="match status" value="1"/>
</dbReference>
<dbReference type="SUPFAM" id="SSF50370">
    <property type="entry name" value="Ricin B-like lectins"/>
    <property type="match status" value="2"/>
</dbReference>
<feature type="compositionally biased region" description="Low complexity" evidence="1">
    <location>
        <begin position="251"/>
        <end position="262"/>
    </location>
</feature>
<dbReference type="Gene3D" id="3.90.1720.10">
    <property type="entry name" value="endopeptidase domain like (from Nostoc punctiforme)"/>
    <property type="match status" value="1"/>
</dbReference>
<evidence type="ECO:0000256" key="1">
    <source>
        <dbReference type="SAM" id="MobiDB-lite"/>
    </source>
</evidence>
<dbReference type="EMBL" id="VUMO01000006">
    <property type="protein sequence ID" value="MSS19929.1"/>
    <property type="molecule type" value="Genomic_DNA"/>
</dbReference>
<dbReference type="InterPro" id="IPR007921">
    <property type="entry name" value="CHAP_dom"/>
</dbReference>
<organism evidence="3 4">
    <name type="scientific">Pseudoramibacter porci</name>
    <dbReference type="NCBI Taxonomy" id="2606631"/>
    <lineage>
        <taxon>Bacteria</taxon>
        <taxon>Bacillati</taxon>
        <taxon>Bacillota</taxon>
        <taxon>Clostridia</taxon>
        <taxon>Eubacteriales</taxon>
        <taxon>Eubacteriaceae</taxon>
        <taxon>Pseudoramibacter</taxon>
    </lineage>
</organism>
<dbReference type="InterPro" id="IPR000772">
    <property type="entry name" value="Ricin_B_lectin"/>
</dbReference>
<dbReference type="Pfam" id="PF14200">
    <property type="entry name" value="RicinB_lectin_2"/>
    <property type="match status" value="1"/>
</dbReference>
<dbReference type="Gene3D" id="2.80.10.50">
    <property type="match status" value="3"/>
</dbReference>
<dbReference type="SMART" id="SM00458">
    <property type="entry name" value="RICIN"/>
    <property type="match status" value="2"/>
</dbReference>
<dbReference type="Proteomes" id="UP000461754">
    <property type="component" value="Unassembled WGS sequence"/>
</dbReference>
<protein>
    <submittedName>
        <fullName evidence="3">CHAP domain-containing protein</fullName>
    </submittedName>
</protein>
<comment type="caution">
    <text evidence="3">The sequence shown here is derived from an EMBL/GenBank/DDBJ whole genome shotgun (WGS) entry which is preliminary data.</text>
</comment>
<evidence type="ECO:0000313" key="3">
    <source>
        <dbReference type="EMBL" id="MSS19929.1"/>
    </source>
</evidence>
<accession>A0A7X2T9W5</accession>
<gene>
    <name evidence="3" type="ORF">FYJ52_05905</name>
</gene>
<name>A0A7X2T9W5_9FIRM</name>